<keyword evidence="1" id="KW-0472">Membrane</keyword>
<feature type="transmembrane region" description="Helical" evidence="1">
    <location>
        <begin position="103"/>
        <end position="125"/>
    </location>
</feature>
<gene>
    <name evidence="2" type="ORF">GS398_13255</name>
</gene>
<dbReference type="RefSeq" id="WP_160907282.1">
    <property type="nucleotide sequence ID" value="NZ_WVHS01000003.1"/>
</dbReference>
<sequence length="183" mass="20263">MIKQENIYRFVVLCALIVLAAYTRALPRIAPQLFLWNFTAVGALCVFAGSKFENKFLAMAIPMAVMALSDLFLGNGFDLIVYASFLLMVVCGMVISKRTTITSIAIASITGAVLFFLITNLSYVYQNTWYPHSLQGVIASYVAGLPFLRNMIIGDAIYGIVLFGGLYLLEKKFPQLAPARVRR</sequence>
<dbReference type="Proteomes" id="UP000451233">
    <property type="component" value="Unassembled WGS sequence"/>
</dbReference>
<accession>A0A7K1XZ42</accession>
<organism evidence="2 3">
    <name type="scientific">Hufsiella ginkgonis</name>
    <dbReference type="NCBI Taxonomy" id="2695274"/>
    <lineage>
        <taxon>Bacteria</taxon>
        <taxon>Pseudomonadati</taxon>
        <taxon>Bacteroidota</taxon>
        <taxon>Sphingobacteriia</taxon>
        <taxon>Sphingobacteriales</taxon>
        <taxon>Sphingobacteriaceae</taxon>
        <taxon>Hufsiella</taxon>
    </lineage>
</organism>
<protein>
    <recommendedName>
        <fullName evidence="4">ECF transporter S component</fullName>
    </recommendedName>
</protein>
<evidence type="ECO:0000313" key="2">
    <source>
        <dbReference type="EMBL" id="MXV16275.1"/>
    </source>
</evidence>
<feature type="transmembrane region" description="Helical" evidence="1">
    <location>
        <begin position="151"/>
        <end position="169"/>
    </location>
</feature>
<keyword evidence="1" id="KW-0812">Transmembrane</keyword>
<proteinExistence type="predicted"/>
<evidence type="ECO:0000256" key="1">
    <source>
        <dbReference type="SAM" id="Phobius"/>
    </source>
</evidence>
<feature type="transmembrane region" description="Helical" evidence="1">
    <location>
        <begin position="79"/>
        <end position="96"/>
    </location>
</feature>
<evidence type="ECO:0000313" key="3">
    <source>
        <dbReference type="Proteomes" id="UP000451233"/>
    </source>
</evidence>
<comment type="caution">
    <text evidence="2">The sequence shown here is derived from an EMBL/GenBank/DDBJ whole genome shotgun (WGS) entry which is preliminary data.</text>
</comment>
<feature type="transmembrane region" description="Helical" evidence="1">
    <location>
        <begin position="7"/>
        <end position="23"/>
    </location>
</feature>
<dbReference type="InterPro" id="IPR046487">
    <property type="entry name" value="DUF6580"/>
</dbReference>
<evidence type="ECO:0008006" key="4">
    <source>
        <dbReference type="Google" id="ProtNLM"/>
    </source>
</evidence>
<dbReference type="Pfam" id="PF20221">
    <property type="entry name" value="DUF6580"/>
    <property type="match status" value="1"/>
</dbReference>
<name>A0A7K1XZ42_9SPHI</name>
<dbReference type="AlphaFoldDB" id="A0A7K1XZ42"/>
<feature type="transmembrane region" description="Helical" evidence="1">
    <location>
        <begin position="29"/>
        <end position="49"/>
    </location>
</feature>
<keyword evidence="1" id="KW-1133">Transmembrane helix</keyword>
<dbReference type="EMBL" id="WVHS01000003">
    <property type="protein sequence ID" value="MXV16275.1"/>
    <property type="molecule type" value="Genomic_DNA"/>
</dbReference>
<reference evidence="2 3" key="1">
    <citation type="submission" date="2019-11" db="EMBL/GenBank/DDBJ databases">
        <title>Pedobacter sp. HMF7056 Genome sequencing and assembly.</title>
        <authorList>
            <person name="Kang H."/>
            <person name="Kim H."/>
            <person name="Joh K."/>
        </authorList>
    </citation>
    <scope>NUCLEOTIDE SEQUENCE [LARGE SCALE GENOMIC DNA]</scope>
    <source>
        <strain evidence="2 3">HMF7056</strain>
    </source>
</reference>
<keyword evidence="3" id="KW-1185">Reference proteome</keyword>
<feature type="transmembrane region" description="Helical" evidence="1">
    <location>
        <begin position="56"/>
        <end position="73"/>
    </location>
</feature>